<gene>
    <name evidence="2" type="ORF">MY1_1969</name>
</gene>
<evidence type="ECO:0000313" key="3">
    <source>
        <dbReference type="Proteomes" id="UP000004440"/>
    </source>
</evidence>
<dbReference type="RefSeq" id="WP_007551758.1">
    <property type="nucleotide sequence ID" value="NZ_AFPU01000001.1"/>
</dbReference>
<keyword evidence="1" id="KW-0472">Membrane</keyword>
<evidence type="ECO:0000256" key="1">
    <source>
        <dbReference type="SAM" id="Phobius"/>
    </source>
</evidence>
<comment type="caution">
    <text evidence="2">The sequence shown here is derived from an EMBL/GenBank/DDBJ whole genome shotgun (WGS) entry which is preliminary data.</text>
</comment>
<keyword evidence="1" id="KW-1133">Transmembrane helix</keyword>
<sequence length="63" mass="6601">MNKSVIIGIIVGIVIIGIGITISLSSTNNNGQISEIEIEPIEVPQTGKNITIELSESIGLKTP</sequence>
<evidence type="ECO:0000313" key="2">
    <source>
        <dbReference type="EMBL" id="EGP94713.1"/>
    </source>
</evidence>
<dbReference type="EMBL" id="AFPU01000001">
    <property type="protein sequence ID" value="EGP94713.1"/>
    <property type="molecule type" value="Genomic_DNA"/>
</dbReference>
<accession>F9CV09</accession>
<organism evidence="2 3">
    <name type="scientific">Nitrosarchaeum koreense MY1</name>
    <dbReference type="NCBI Taxonomy" id="1001994"/>
    <lineage>
        <taxon>Archaea</taxon>
        <taxon>Nitrososphaerota</taxon>
        <taxon>Nitrososphaeria</taxon>
        <taxon>Nitrosopumilales</taxon>
        <taxon>Nitrosopumilaceae</taxon>
        <taxon>Nitrosarchaeum</taxon>
    </lineage>
</organism>
<keyword evidence="3" id="KW-1185">Reference proteome</keyword>
<keyword evidence="1" id="KW-0812">Transmembrane</keyword>
<reference evidence="2 3" key="1">
    <citation type="journal article" date="2011" name="J. Bacteriol.">
        <title>Genome Sequence of an Ammonia-Oxidizing Soil Archaeon, "Candidatus Nitrosoarchaeum koreensis" MY1.</title>
        <authorList>
            <person name="Kim B.K."/>
            <person name="Jung M.Y."/>
            <person name="Yu D.S."/>
            <person name="Park S.J."/>
            <person name="Oh T.K."/>
            <person name="Rhee S.K."/>
            <person name="Kim J.F."/>
        </authorList>
    </citation>
    <scope>NUCLEOTIDE SEQUENCE [LARGE SCALE GENOMIC DNA]</scope>
    <source>
        <strain evidence="2 3">MY1</strain>
    </source>
</reference>
<dbReference type="STRING" id="1001994.MY1_1969"/>
<protein>
    <submittedName>
        <fullName evidence="2">Uncharacterized protein</fullName>
    </submittedName>
</protein>
<proteinExistence type="predicted"/>
<dbReference type="AlphaFoldDB" id="F9CV09"/>
<feature type="transmembrane region" description="Helical" evidence="1">
    <location>
        <begin position="6"/>
        <end position="24"/>
    </location>
</feature>
<name>F9CV09_9ARCH</name>
<dbReference type="Proteomes" id="UP000004440">
    <property type="component" value="Unassembled WGS sequence"/>
</dbReference>